<proteinExistence type="predicted"/>
<accession>A0A512TRJ7</accession>
<dbReference type="SUPFAM" id="SSF101386">
    <property type="entry name" value="all-alpha NTP pyrophosphatases"/>
    <property type="match status" value="1"/>
</dbReference>
<evidence type="ECO:0000313" key="1">
    <source>
        <dbReference type="EMBL" id="GEQ22733.1"/>
    </source>
</evidence>
<comment type="caution">
    <text evidence="1">The sequence shown here is derived from an EMBL/GenBank/DDBJ whole genome shotgun (WGS) entry which is preliminary data.</text>
</comment>
<protein>
    <recommendedName>
        <fullName evidence="3">NTP pyrophosphohydrolase MazG putative catalytic core domain-containing protein</fullName>
    </recommendedName>
</protein>
<evidence type="ECO:0008006" key="3">
    <source>
        <dbReference type="Google" id="ProtNLM"/>
    </source>
</evidence>
<sequence>MSQVNKETIYKSAIMTYGEIAQIDVAIEEMSELIQALSKYKRGKEHNVEEEIADVCIMMDQLKLIFDNRKVKKIKRRKIARLGSRLQNDNSAKYIGKKVEKHE</sequence>
<gene>
    <name evidence="1" type="ORF">CBU02nite_32390</name>
</gene>
<dbReference type="AlphaFoldDB" id="A0A512TRJ7"/>
<dbReference type="Proteomes" id="UP000321089">
    <property type="component" value="Unassembled WGS sequence"/>
</dbReference>
<dbReference type="RefSeq" id="WP_146869048.1">
    <property type="nucleotide sequence ID" value="NZ_BKBC01000059.1"/>
</dbReference>
<reference evidence="1 2" key="1">
    <citation type="submission" date="2019-07" db="EMBL/GenBank/DDBJ databases">
        <title>Whole genome shotgun sequence of Clostridium butyricum NBRC 3858.</title>
        <authorList>
            <person name="Hosoyama A."/>
            <person name="Uohara A."/>
            <person name="Ohji S."/>
            <person name="Ichikawa N."/>
        </authorList>
    </citation>
    <scope>NUCLEOTIDE SEQUENCE [LARGE SCALE GENOMIC DNA]</scope>
    <source>
        <strain evidence="1 2">NBRC 3858</strain>
    </source>
</reference>
<name>A0A512TRJ7_CLOBU</name>
<dbReference type="Gene3D" id="1.10.287.1080">
    <property type="entry name" value="MazG-like"/>
    <property type="match status" value="1"/>
</dbReference>
<evidence type="ECO:0000313" key="2">
    <source>
        <dbReference type="Proteomes" id="UP000321089"/>
    </source>
</evidence>
<dbReference type="EMBL" id="BKBC01000059">
    <property type="protein sequence ID" value="GEQ22733.1"/>
    <property type="molecule type" value="Genomic_DNA"/>
</dbReference>
<dbReference type="CDD" id="cd11539">
    <property type="entry name" value="NTP-PPase_u2"/>
    <property type="match status" value="1"/>
</dbReference>
<organism evidence="1 2">
    <name type="scientific">Clostridium butyricum</name>
    <dbReference type="NCBI Taxonomy" id="1492"/>
    <lineage>
        <taxon>Bacteria</taxon>
        <taxon>Bacillati</taxon>
        <taxon>Bacillota</taxon>
        <taxon>Clostridia</taxon>
        <taxon>Eubacteriales</taxon>
        <taxon>Clostridiaceae</taxon>
        <taxon>Clostridium</taxon>
    </lineage>
</organism>